<dbReference type="SUPFAM" id="SSF56672">
    <property type="entry name" value="DNA/RNA polymerases"/>
    <property type="match status" value="1"/>
</dbReference>
<dbReference type="Pfam" id="PF00078">
    <property type="entry name" value="RVT_1"/>
    <property type="match status" value="1"/>
</dbReference>
<sequence length="707" mass="83121">PNTILNEKLFDFIVARYKFFIILGDLNAKSKDWFCPIGNKKGETLINIINKHNLKILNNDKPTFKRSKNVLDLSICSESLYLFFKKFDVLKEEISDHFPTLTIFEKLSLIKPKIEHKKINWEFFKRYIIENHVESSTINSINEIEREYTRLTDEIKLALNKATFTFTTPFTTKPIQTVSRELLNLIKLKRKIRRLYIRTNNPEHKKLFNFLERNLKKKLIERKNNQLIDEFNKLKNFNQSENKHWKLIKKLENKDESNVKEHSITHNGKTFIDKTEISNLFADNLANIFTDESHRSHIPRTFIQSNDPPVWITIDELYNAIKNLNIKASPGFDNISNKVIKNLPSKFIYSILKLFNSSLEFSYIPNSWKHSKITMIPKKKKPPDNIESYRPISLLNCIGKLLEKIINDKIQKWAEQNHVLPNCQSGFRKNRSTQEHILRINQSIINGFNQIKITGAILFDLEKAFDKAIHSGILIKLHEKGLNSNLINWMNNFLTDPEYCSIWGFKINKTKTCHTTFTTAGVRKNYDEKYKLNLLIDNEQIPLDPYPTFLGIKLDPKLSYKNHLDEISKKQISKVNLIKKIKKFKWSSSIKINRTLYKSLIQSVFDYCFIIIQSDTQKIKKKLQIFQNNVLRIIKNFPIKTSIESIHKTLKIETIDQRSNKLFLKFIKSKANNELIANEIADFISSENQRFITPFEKIRLSGDNYTP</sequence>
<dbReference type="Proteomes" id="UP000663879">
    <property type="component" value="Unassembled WGS sequence"/>
</dbReference>
<evidence type="ECO:0008006" key="5">
    <source>
        <dbReference type="Google" id="ProtNLM"/>
    </source>
</evidence>
<feature type="non-terminal residue" evidence="3">
    <location>
        <position position="1"/>
    </location>
</feature>
<dbReference type="InterPro" id="IPR043502">
    <property type="entry name" value="DNA/RNA_pol_sf"/>
</dbReference>
<dbReference type="OrthoDB" id="6758379at2759"/>
<reference evidence="3" key="1">
    <citation type="submission" date="2021-02" db="EMBL/GenBank/DDBJ databases">
        <authorList>
            <person name="Nowell W R."/>
        </authorList>
    </citation>
    <scope>NUCLEOTIDE SEQUENCE</scope>
    <source>
        <strain evidence="3">Ploen Becks lab</strain>
    </source>
</reference>
<proteinExistence type="predicted"/>
<gene>
    <name evidence="3" type="ORF">OXX778_LOCUS13721</name>
</gene>
<accession>A0A814CTM7</accession>
<feature type="domain" description="Reverse transcriptase" evidence="1">
    <location>
        <begin position="377"/>
        <end position="522"/>
    </location>
</feature>
<dbReference type="Gene3D" id="3.60.10.10">
    <property type="entry name" value="Endonuclease/exonuclease/phosphatase"/>
    <property type="match status" value="1"/>
</dbReference>
<organism evidence="3 4">
    <name type="scientific">Brachionus calyciflorus</name>
    <dbReference type="NCBI Taxonomy" id="104777"/>
    <lineage>
        <taxon>Eukaryota</taxon>
        <taxon>Metazoa</taxon>
        <taxon>Spiralia</taxon>
        <taxon>Gnathifera</taxon>
        <taxon>Rotifera</taxon>
        <taxon>Eurotatoria</taxon>
        <taxon>Monogononta</taxon>
        <taxon>Pseudotrocha</taxon>
        <taxon>Ploima</taxon>
        <taxon>Brachionidae</taxon>
        <taxon>Brachionus</taxon>
    </lineage>
</organism>
<dbReference type="EMBL" id="CAJNOC010002690">
    <property type="protein sequence ID" value="CAF0946638.1"/>
    <property type="molecule type" value="Genomic_DNA"/>
</dbReference>
<keyword evidence="4" id="KW-1185">Reference proteome</keyword>
<dbReference type="SUPFAM" id="SSF56219">
    <property type="entry name" value="DNase I-like"/>
    <property type="match status" value="1"/>
</dbReference>
<dbReference type="InterPro" id="IPR000477">
    <property type="entry name" value="RT_dom"/>
</dbReference>
<evidence type="ECO:0000313" key="3">
    <source>
        <dbReference type="EMBL" id="CAF0946638.1"/>
    </source>
</evidence>
<evidence type="ECO:0000259" key="2">
    <source>
        <dbReference type="Pfam" id="PF14529"/>
    </source>
</evidence>
<feature type="domain" description="Endonuclease/exonuclease/phosphatase" evidence="2">
    <location>
        <begin position="9"/>
        <end position="100"/>
    </location>
</feature>
<dbReference type="InterPro" id="IPR036691">
    <property type="entry name" value="Endo/exonu/phosph_ase_sf"/>
</dbReference>
<protein>
    <recommendedName>
        <fullName evidence="5">Reverse transcriptase domain-containing protein</fullName>
    </recommendedName>
</protein>
<dbReference type="AlphaFoldDB" id="A0A814CTM7"/>
<dbReference type="Pfam" id="PF14529">
    <property type="entry name" value="Exo_endo_phos_2"/>
    <property type="match status" value="1"/>
</dbReference>
<dbReference type="CDD" id="cd01650">
    <property type="entry name" value="RT_nLTR_like"/>
    <property type="match status" value="1"/>
</dbReference>
<evidence type="ECO:0000259" key="1">
    <source>
        <dbReference type="Pfam" id="PF00078"/>
    </source>
</evidence>
<dbReference type="PANTHER" id="PTHR19446">
    <property type="entry name" value="REVERSE TRANSCRIPTASES"/>
    <property type="match status" value="1"/>
</dbReference>
<dbReference type="InterPro" id="IPR005135">
    <property type="entry name" value="Endo/exonuclease/phosphatase"/>
</dbReference>
<dbReference type="GO" id="GO:0003824">
    <property type="term" value="F:catalytic activity"/>
    <property type="evidence" value="ECO:0007669"/>
    <property type="project" value="InterPro"/>
</dbReference>
<comment type="caution">
    <text evidence="3">The sequence shown here is derived from an EMBL/GenBank/DDBJ whole genome shotgun (WGS) entry which is preliminary data.</text>
</comment>
<name>A0A814CTM7_9BILA</name>
<evidence type="ECO:0000313" key="4">
    <source>
        <dbReference type="Proteomes" id="UP000663879"/>
    </source>
</evidence>